<comment type="subunit">
    <text evidence="7">Heterotetramer of 2 PreA and 2 PreT subunits.</text>
</comment>
<evidence type="ECO:0000259" key="9">
    <source>
        <dbReference type="Pfam" id="PF07992"/>
    </source>
</evidence>
<comment type="catalytic activity">
    <reaction evidence="4">
        <text>5,6-dihydrothymine + NAD(+) = thymine + NADH + H(+)</text>
        <dbReference type="Rhea" id="RHEA:28791"/>
        <dbReference type="ChEBI" id="CHEBI:15378"/>
        <dbReference type="ChEBI" id="CHEBI:17821"/>
        <dbReference type="ChEBI" id="CHEBI:27468"/>
        <dbReference type="ChEBI" id="CHEBI:57540"/>
        <dbReference type="ChEBI" id="CHEBI:57945"/>
        <dbReference type="EC" id="1.3.1.1"/>
    </reaction>
</comment>
<keyword evidence="12" id="KW-1185">Reference proteome</keyword>
<feature type="domain" description="FAD/NAD(P)-binding" evidence="9">
    <location>
        <begin position="127"/>
        <end position="397"/>
    </location>
</feature>
<accession>A0A371IUZ1</accession>
<evidence type="ECO:0000313" key="11">
    <source>
        <dbReference type="EMBL" id="RDY24279.1"/>
    </source>
</evidence>
<evidence type="ECO:0000256" key="3">
    <source>
        <dbReference type="ARBA" id="ARBA00032722"/>
    </source>
</evidence>
<dbReference type="GO" id="GO:0004159">
    <property type="term" value="F:dihydropyrimidine dehydrogenase (NAD+) activity"/>
    <property type="evidence" value="ECO:0007669"/>
    <property type="project" value="UniProtKB-EC"/>
</dbReference>
<evidence type="ECO:0000259" key="10">
    <source>
        <dbReference type="Pfam" id="PF14691"/>
    </source>
</evidence>
<dbReference type="Gene3D" id="1.10.1060.10">
    <property type="entry name" value="Alpha-helical ferredoxin"/>
    <property type="match status" value="1"/>
</dbReference>
<dbReference type="RefSeq" id="WP_095406119.1">
    <property type="nucleotide sequence ID" value="NZ_NOJZ02000004.1"/>
</dbReference>
<dbReference type="PANTHER" id="PTHR43073">
    <property type="entry name" value="DIHYDROPYRIMIDINE DEHYDROGENASE [NADP(+)]"/>
    <property type="match status" value="1"/>
</dbReference>
<dbReference type="InterPro" id="IPR036188">
    <property type="entry name" value="FAD/NAD-bd_sf"/>
</dbReference>
<gene>
    <name evidence="11" type="ORF">CHF27_004135</name>
</gene>
<evidence type="ECO:0000256" key="6">
    <source>
        <dbReference type="ARBA" id="ARBA00049578"/>
    </source>
</evidence>
<name>A0A371IUZ1_9FIRM</name>
<organism evidence="11 12">
    <name type="scientific">Romboutsia maritimum</name>
    <dbReference type="NCBI Taxonomy" id="2020948"/>
    <lineage>
        <taxon>Bacteria</taxon>
        <taxon>Bacillati</taxon>
        <taxon>Bacillota</taxon>
        <taxon>Clostridia</taxon>
        <taxon>Peptostreptococcales</taxon>
        <taxon>Peptostreptococcaceae</taxon>
        <taxon>Romboutsia</taxon>
    </lineage>
</organism>
<protein>
    <recommendedName>
        <fullName evidence="8">dihydrouracil dehydrogenase (NAD(+))</fullName>
        <ecNumber evidence="8">1.3.1.1</ecNumber>
    </recommendedName>
    <alternativeName>
        <fullName evidence="3">Dihydrothymine dehydrogenase</fullName>
    </alternativeName>
    <alternativeName>
        <fullName evidence="2">Dihydrouracil dehydrogenase</fullName>
    </alternativeName>
</protein>
<comment type="caution">
    <text evidence="11">The sequence shown here is derived from an EMBL/GenBank/DDBJ whole genome shotgun (WGS) entry which is preliminary data.</text>
</comment>
<dbReference type="AlphaFoldDB" id="A0A371IUZ1"/>
<dbReference type="SUPFAM" id="SSF51971">
    <property type="entry name" value="Nucleotide-binding domain"/>
    <property type="match status" value="1"/>
</dbReference>
<dbReference type="InterPro" id="IPR028261">
    <property type="entry name" value="DPD_II"/>
</dbReference>
<dbReference type="PRINTS" id="PR00419">
    <property type="entry name" value="ADXRDTASE"/>
</dbReference>
<evidence type="ECO:0000256" key="5">
    <source>
        <dbReference type="ARBA" id="ARBA00048792"/>
    </source>
</evidence>
<keyword evidence="1" id="KW-0560">Oxidoreductase</keyword>
<dbReference type="InterPro" id="IPR009051">
    <property type="entry name" value="Helical_ferredxn"/>
</dbReference>
<sequence>MNSVGYLTESGKYFTKEEAILEAKRCLLCKDAPCSEGCPIGSDPRTFIELVSLGELDKAIQILRINNPLAGICSRICPYEKYCVGGCRKTSLKDPIMIPYIQKFLAEYEKESKSIIKKEVNLNGEKIGIIGSGPSGLSAAAFLAQKGYNVTVFEERDIVGGWLSYGIPPHRLPKKVIIEDVKYIESLGVKFITNCTVGKDVTLDELREKGFKAFLVSSGLNKGRKLNIKGCHYDGVMDAVSFLAEAKSKDGNVTVGKSAIVIGGGDVAIDCGTTAKLIGYEKVRIVVRCSIEQMTASKKELDYLHYVNVPIFDSFDSAEIIADENGKVIGMEFIGVDDGSKLKLDADVIIFAVGQKSEGIESIAPVEIDNRGMVITNDFKTSVGDVFATGDIIQGDKTACYATALGKKVAIAIDKYFVNN</sequence>
<dbReference type="OrthoDB" id="9803192at2"/>
<comment type="catalytic activity">
    <reaction evidence="5">
        <text>5,6-dihydrouracil + NAD(+) = uracil + NADH + H(+)</text>
        <dbReference type="Rhea" id="RHEA:20189"/>
        <dbReference type="ChEBI" id="CHEBI:15378"/>
        <dbReference type="ChEBI" id="CHEBI:15901"/>
        <dbReference type="ChEBI" id="CHEBI:17568"/>
        <dbReference type="ChEBI" id="CHEBI:57540"/>
        <dbReference type="ChEBI" id="CHEBI:57945"/>
        <dbReference type="EC" id="1.3.1.1"/>
    </reaction>
</comment>
<dbReference type="Proteomes" id="UP000243494">
    <property type="component" value="Unassembled WGS sequence"/>
</dbReference>
<dbReference type="PANTHER" id="PTHR43073:SF2">
    <property type="entry name" value="DIHYDROPYRIMIDINE DEHYDROGENASE [NADP(+)]"/>
    <property type="match status" value="1"/>
</dbReference>
<dbReference type="Gene3D" id="3.50.50.60">
    <property type="entry name" value="FAD/NAD(P)-binding domain"/>
    <property type="match status" value="2"/>
</dbReference>
<dbReference type="EMBL" id="NOJZ02000004">
    <property type="protein sequence ID" value="RDY24279.1"/>
    <property type="molecule type" value="Genomic_DNA"/>
</dbReference>
<dbReference type="Pfam" id="PF07992">
    <property type="entry name" value="Pyr_redox_2"/>
    <property type="match status" value="1"/>
</dbReference>
<evidence type="ECO:0000256" key="2">
    <source>
        <dbReference type="ARBA" id="ARBA00030119"/>
    </source>
</evidence>
<reference evidence="11 12" key="1">
    <citation type="journal article" date="2017" name="Genome Announc.">
        <title>Draft Genome Sequence of Romboutsia maritimum sp. nov. Strain CCRI-22766(T), Isolated from Coastal Estuarine Mud.</title>
        <authorList>
            <person name="Maheux A.F."/>
            <person name="Boudreau D.K."/>
            <person name="Berube E."/>
            <person name="Boissinot M."/>
            <person name="Raymond F."/>
            <person name="Brodeur S."/>
            <person name="Corbeil J."/>
            <person name="Brightwell G."/>
            <person name="Broda D."/>
            <person name="Omar R.F."/>
            <person name="Bergeron M.G."/>
        </authorList>
    </citation>
    <scope>NUCLEOTIDE SEQUENCE [LARGE SCALE GENOMIC DNA]</scope>
    <source>
        <strain evidence="11 12">CCRI-22766</strain>
    </source>
</reference>
<evidence type="ECO:0000256" key="7">
    <source>
        <dbReference type="ARBA" id="ARBA00049714"/>
    </source>
</evidence>
<dbReference type="SUPFAM" id="SSF46548">
    <property type="entry name" value="alpha-helical ferredoxin"/>
    <property type="match status" value="1"/>
</dbReference>
<evidence type="ECO:0000313" key="12">
    <source>
        <dbReference type="Proteomes" id="UP000243494"/>
    </source>
</evidence>
<proteinExistence type="predicted"/>
<evidence type="ECO:0000256" key="8">
    <source>
        <dbReference type="ARBA" id="ARBA00049728"/>
    </source>
</evidence>
<evidence type="ECO:0000256" key="4">
    <source>
        <dbReference type="ARBA" id="ARBA00047685"/>
    </source>
</evidence>
<dbReference type="Pfam" id="PF14691">
    <property type="entry name" value="Fer4_20"/>
    <property type="match status" value="1"/>
</dbReference>
<evidence type="ECO:0000256" key="1">
    <source>
        <dbReference type="ARBA" id="ARBA00023002"/>
    </source>
</evidence>
<dbReference type="EC" id="1.3.1.1" evidence="8"/>
<feature type="domain" description="Dihydroprymidine dehydrogenase" evidence="10">
    <location>
        <begin position="9"/>
        <end position="112"/>
    </location>
</feature>
<dbReference type="GO" id="GO:0051536">
    <property type="term" value="F:iron-sulfur cluster binding"/>
    <property type="evidence" value="ECO:0007669"/>
    <property type="project" value="InterPro"/>
</dbReference>
<comment type="function">
    <text evidence="6">Involved in pyrimidine base degradation. Catalyzes physiologically the reduction of uracil to 5,6-dihydrouracil (DHU) by using NADH as a specific cosubstrate. It also catalyzes the reverse reaction and the reduction of thymine to 5,6-dihydrothymine (DHT).</text>
</comment>
<dbReference type="InterPro" id="IPR023753">
    <property type="entry name" value="FAD/NAD-binding_dom"/>
</dbReference>